<dbReference type="InterPro" id="IPR036844">
    <property type="entry name" value="Hint_dom_sf"/>
</dbReference>
<dbReference type="EMBL" id="FNOB01000002">
    <property type="protein sequence ID" value="SDW20754.1"/>
    <property type="molecule type" value="Genomic_DNA"/>
</dbReference>
<dbReference type="Proteomes" id="UP000634647">
    <property type="component" value="Unassembled WGS sequence"/>
</dbReference>
<name>A0AAN4UPG8_9RHOB</name>
<dbReference type="EMBL" id="BNAB01000002">
    <property type="protein sequence ID" value="GHD99671.1"/>
    <property type="molecule type" value="Genomic_DNA"/>
</dbReference>
<dbReference type="SUPFAM" id="SSF51294">
    <property type="entry name" value="Hedgehog/intein (Hint) domain"/>
    <property type="match status" value="1"/>
</dbReference>
<comment type="caution">
    <text evidence="2">The sequence shown here is derived from an EMBL/GenBank/DDBJ whole genome shotgun (WGS) entry which is preliminary data.</text>
</comment>
<reference evidence="3 4" key="2">
    <citation type="submission" date="2016-10" db="EMBL/GenBank/DDBJ databases">
        <authorList>
            <person name="Varghese N."/>
            <person name="Submissions S."/>
        </authorList>
    </citation>
    <scope>NUCLEOTIDE SEQUENCE [LARGE SCALE GENOMIC DNA]</scope>
    <source>
        <strain evidence="3 4">DSM 24802</strain>
    </source>
</reference>
<sequence>MDEGDGTAGGAAGAAGQAATPPPHYACHVFRADDIFVQSGANLGDAIGDVDEVCEGDVYHLDPEAESLRLYLQPEAARAGRGLTVTAGSGVGAPGDPVTLSSRLTLMAPDGDRVEILMLRHRGRGRTALSEAYALPLSPMSPRTDYTLIRSDADPGEARLADIVCISFARGTRIALADGRQVPIESLEPGMRVLTRDHGAQPLRWAGRATLRAVGAFAPVVITAGTLGNAGDLIVGQHHRMFLYQRDRAGRSGTAELLVQAKHLVDGDRVFLREGGFVDYLSLVFDRHEIIYAEGIPAESLMVNDATLTHLPDDLAAEVRERFPGLSQNQHFGTEAGRQTLEEIGPDRLFHRRDVDG</sequence>
<proteinExistence type="predicted"/>
<reference evidence="2" key="3">
    <citation type="submission" date="2023-06" db="EMBL/GenBank/DDBJ databases">
        <authorList>
            <person name="Sun Q."/>
            <person name="Zhou Y."/>
        </authorList>
    </citation>
    <scope>NUCLEOTIDE SEQUENCE</scope>
    <source>
        <strain evidence="2">CGMCC 1.10859</strain>
    </source>
</reference>
<protein>
    <submittedName>
        <fullName evidence="3">Hint domain-containing protein</fullName>
    </submittedName>
</protein>
<dbReference type="AlphaFoldDB" id="A0AAN4UPG8"/>
<evidence type="ECO:0000313" key="4">
    <source>
        <dbReference type="Proteomes" id="UP000199541"/>
    </source>
</evidence>
<evidence type="ECO:0000313" key="2">
    <source>
        <dbReference type="EMBL" id="GHD99671.1"/>
    </source>
</evidence>
<keyword evidence="4" id="KW-1185">Reference proteome</keyword>
<organism evidence="2 5">
    <name type="scientific">Allgaiera indica</name>
    <dbReference type="NCBI Taxonomy" id="765699"/>
    <lineage>
        <taxon>Bacteria</taxon>
        <taxon>Pseudomonadati</taxon>
        <taxon>Pseudomonadota</taxon>
        <taxon>Alphaproteobacteria</taxon>
        <taxon>Rhodobacterales</taxon>
        <taxon>Paracoccaceae</taxon>
        <taxon>Allgaiera</taxon>
    </lineage>
</organism>
<dbReference type="Proteomes" id="UP000199541">
    <property type="component" value="Unassembled WGS sequence"/>
</dbReference>
<accession>A0AAN4UPG8</accession>
<gene>
    <name evidence="2" type="ORF">GCM10008024_07980</name>
    <name evidence="3" type="ORF">SAMN05444006_10278</name>
</gene>
<feature type="domain" description="Hedgehog/Intein (Hint)" evidence="1">
    <location>
        <begin position="166"/>
        <end position="302"/>
    </location>
</feature>
<dbReference type="Pfam" id="PF13403">
    <property type="entry name" value="Hint_2"/>
    <property type="match status" value="1"/>
</dbReference>
<evidence type="ECO:0000313" key="3">
    <source>
        <dbReference type="EMBL" id="SDW20754.1"/>
    </source>
</evidence>
<evidence type="ECO:0000313" key="5">
    <source>
        <dbReference type="Proteomes" id="UP000634647"/>
    </source>
</evidence>
<dbReference type="Gene3D" id="2.170.16.10">
    <property type="entry name" value="Hedgehog/Intein (Hint) domain"/>
    <property type="match status" value="1"/>
</dbReference>
<dbReference type="RefSeq" id="WP_081824958.1">
    <property type="nucleotide sequence ID" value="NZ_BNAB01000002.1"/>
</dbReference>
<evidence type="ECO:0000259" key="1">
    <source>
        <dbReference type="Pfam" id="PF13403"/>
    </source>
</evidence>
<reference evidence="2" key="1">
    <citation type="journal article" date="2014" name="Int. J. Syst. Evol. Microbiol.">
        <title>Complete genome sequence of Corynebacterium casei LMG S-19264T (=DSM 44701T), isolated from a smear-ripened cheese.</title>
        <authorList>
            <consortium name="US DOE Joint Genome Institute (JGI-PGF)"/>
            <person name="Walter F."/>
            <person name="Albersmeier A."/>
            <person name="Kalinowski J."/>
            <person name="Ruckert C."/>
        </authorList>
    </citation>
    <scope>NUCLEOTIDE SEQUENCE</scope>
    <source>
        <strain evidence="2">CGMCC 1.10859</strain>
    </source>
</reference>
<dbReference type="InterPro" id="IPR028992">
    <property type="entry name" value="Hedgehog/Intein_dom"/>
</dbReference>